<dbReference type="AlphaFoldDB" id="D0LWC6"/>
<dbReference type="InterPro" id="IPR029058">
    <property type="entry name" value="AB_hydrolase_fold"/>
</dbReference>
<dbReference type="OrthoDB" id="9806902at2"/>
<feature type="region of interest" description="Disordered" evidence="1">
    <location>
        <begin position="1"/>
        <end position="36"/>
    </location>
</feature>
<dbReference type="eggNOG" id="COG2267">
    <property type="taxonomic scope" value="Bacteria"/>
</dbReference>
<dbReference type="KEGG" id="hoh:Hoch_3556"/>
<evidence type="ECO:0000256" key="1">
    <source>
        <dbReference type="SAM" id="MobiDB-lite"/>
    </source>
</evidence>
<name>D0LWC6_HALO1</name>
<protein>
    <submittedName>
        <fullName evidence="3">Alpha/beta hydrolase fold protein</fullName>
    </submittedName>
</protein>
<evidence type="ECO:0000313" key="3">
    <source>
        <dbReference type="EMBL" id="ACY16058.1"/>
    </source>
</evidence>
<feature type="domain" description="Serine aminopeptidase S33" evidence="2">
    <location>
        <begin position="62"/>
        <end position="304"/>
    </location>
</feature>
<dbReference type="PANTHER" id="PTHR11614">
    <property type="entry name" value="PHOSPHOLIPASE-RELATED"/>
    <property type="match status" value="1"/>
</dbReference>
<dbReference type="HOGENOM" id="CLU_026209_7_2_7"/>
<evidence type="ECO:0000313" key="4">
    <source>
        <dbReference type="Proteomes" id="UP000001880"/>
    </source>
</evidence>
<sequence length="330" mass="35848">MSTSDADAKASPSPAAPPPEDGVRDLSPPPGPMDPVDTMQFASIDGARLYGEWFAPEQADAVRGAVLVLHGYMEHCGRYRELAHVLVRAGFAVLSYDMRGHGRADGQRGYIAGFSDYLADLKAAFKVLDERVQALVGEREIARILLGHSTGSLVALRALIEPAHTPEPLAAAVLSSPYLALRQQVSPLKDAFARLAGRFLPTLSLPNALPLEHLSSDPEKLEERRVDTLCHDVASSGWYLAVQEAQALVAENAHRIEVPTLWLVSGGDRIVDVAQTRVVHARLSAPNVYHEFEGFEHEGFNERERARVFACLCAYLDDVLAGVRSAPASE</sequence>
<keyword evidence="3" id="KW-0378">Hydrolase</keyword>
<dbReference type="GO" id="GO:0016787">
    <property type="term" value="F:hydrolase activity"/>
    <property type="evidence" value="ECO:0007669"/>
    <property type="project" value="UniProtKB-KW"/>
</dbReference>
<gene>
    <name evidence="3" type="ordered locus">Hoch_3556</name>
</gene>
<proteinExistence type="predicted"/>
<organism evidence="3 4">
    <name type="scientific">Haliangium ochraceum (strain DSM 14365 / JCM 11303 / SMP-2)</name>
    <dbReference type="NCBI Taxonomy" id="502025"/>
    <lineage>
        <taxon>Bacteria</taxon>
        <taxon>Pseudomonadati</taxon>
        <taxon>Myxococcota</taxon>
        <taxon>Polyangia</taxon>
        <taxon>Haliangiales</taxon>
        <taxon>Kofleriaceae</taxon>
        <taxon>Haliangium</taxon>
    </lineage>
</organism>
<keyword evidence="4" id="KW-1185">Reference proteome</keyword>
<accession>D0LWC6</accession>
<dbReference type="EMBL" id="CP001804">
    <property type="protein sequence ID" value="ACY16058.1"/>
    <property type="molecule type" value="Genomic_DNA"/>
</dbReference>
<dbReference type="Proteomes" id="UP000001880">
    <property type="component" value="Chromosome"/>
</dbReference>
<dbReference type="InterPro" id="IPR051044">
    <property type="entry name" value="MAG_DAG_Lipase"/>
</dbReference>
<dbReference type="Pfam" id="PF12146">
    <property type="entry name" value="Hydrolase_4"/>
    <property type="match status" value="1"/>
</dbReference>
<reference evidence="3 4" key="1">
    <citation type="journal article" date="2010" name="Stand. Genomic Sci.">
        <title>Complete genome sequence of Haliangium ochraceum type strain (SMP-2).</title>
        <authorList>
            <consortium name="US DOE Joint Genome Institute (JGI-PGF)"/>
            <person name="Ivanova N."/>
            <person name="Daum C."/>
            <person name="Lang E."/>
            <person name="Abt B."/>
            <person name="Kopitz M."/>
            <person name="Saunders E."/>
            <person name="Lapidus A."/>
            <person name="Lucas S."/>
            <person name="Glavina Del Rio T."/>
            <person name="Nolan M."/>
            <person name="Tice H."/>
            <person name="Copeland A."/>
            <person name="Cheng J.F."/>
            <person name="Chen F."/>
            <person name="Bruce D."/>
            <person name="Goodwin L."/>
            <person name="Pitluck S."/>
            <person name="Mavromatis K."/>
            <person name="Pati A."/>
            <person name="Mikhailova N."/>
            <person name="Chen A."/>
            <person name="Palaniappan K."/>
            <person name="Land M."/>
            <person name="Hauser L."/>
            <person name="Chang Y.J."/>
            <person name="Jeffries C.D."/>
            <person name="Detter J.C."/>
            <person name="Brettin T."/>
            <person name="Rohde M."/>
            <person name="Goker M."/>
            <person name="Bristow J."/>
            <person name="Markowitz V."/>
            <person name="Eisen J.A."/>
            <person name="Hugenholtz P."/>
            <person name="Kyrpides N.C."/>
            <person name="Klenk H.P."/>
        </authorList>
    </citation>
    <scope>NUCLEOTIDE SEQUENCE [LARGE SCALE GENOMIC DNA]</scope>
    <source>
        <strain evidence="4">DSM 14365 / CIP 107738 / JCM 11303 / AJ 13395 / SMP-2</strain>
    </source>
</reference>
<dbReference type="RefSeq" id="WP_012828657.1">
    <property type="nucleotide sequence ID" value="NC_013440.1"/>
</dbReference>
<evidence type="ECO:0000259" key="2">
    <source>
        <dbReference type="Pfam" id="PF12146"/>
    </source>
</evidence>
<dbReference type="SUPFAM" id="SSF53474">
    <property type="entry name" value="alpha/beta-Hydrolases"/>
    <property type="match status" value="1"/>
</dbReference>
<dbReference type="InterPro" id="IPR022742">
    <property type="entry name" value="Hydrolase_4"/>
</dbReference>
<dbReference type="STRING" id="502025.Hoch_3556"/>
<dbReference type="Gene3D" id="3.40.50.1820">
    <property type="entry name" value="alpha/beta hydrolase"/>
    <property type="match status" value="1"/>
</dbReference>